<comment type="caution">
    <text evidence="2">The sequence shown here is derived from an EMBL/GenBank/DDBJ whole genome shotgun (WGS) entry which is preliminary data.</text>
</comment>
<evidence type="ECO:0000313" key="2">
    <source>
        <dbReference type="EMBL" id="OHA49537.1"/>
    </source>
</evidence>
<dbReference type="Proteomes" id="UP000178690">
    <property type="component" value="Unassembled WGS sequence"/>
</dbReference>
<dbReference type="EMBL" id="MHST01000008">
    <property type="protein sequence ID" value="OHA49537.1"/>
    <property type="molecule type" value="Genomic_DNA"/>
</dbReference>
<keyword evidence="1" id="KW-0812">Transmembrane</keyword>
<reference evidence="2 3" key="1">
    <citation type="journal article" date="2016" name="Nat. Commun.">
        <title>Thousands of microbial genomes shed light on interconnected biogeochemical processes in an aquifer system.</title>
        <authorList>
            <person name="Anantharaman K."/>
            <person name="Brown C.T."/>
            <person name="Hug L.A."/>
            <person name="Sharon I."/>
            <person name="Castelle C.J."/>
            <person name="Probst A.J."/>
            <person name="Thomas B.C."/>
            <person name="Singh A."/>
            <person name="Wilkins M.J."/>
            <person name="Karaoz U."/>
            <person name="Brodie E.L."/>
            <person name="Williams K.H."/>
            <person name="Hubbard S.S."/>
            <person name="Banfield J.F."/>
        </authorList>
    </citation>
    <scope>NUCLEOTIDE SEQUENCE [LARGE SCALE GENOMIC DNA]</scope>
    <source>
        <strain evidence="3">RIFCSPHIGHO2_01_FULL_58_15</strain>
    </source>
</reference>
<protein>
    <submittedName>
        <fullName evidence="2">Uncharacterized protein</fullName>
    </submittedName>
</protein>
<gene>
    <name evidence="2" type="ORF">A2682_03450</name>
</gene>
<name>A0A1G2PMK3_TERXR</name>
<dbReference type="AlphaFoldDB" id="A0A1G2PMK3"/>
<feature type="transmembrane region" description="Helical" evidence="1">
    <location>
        <begin position="12"/>
        <end position="30"/>
    </location>
</feature>
<dbReference type="STRING" id="1802363.A2682_03450"/>
<sequence>MKLPPLDAKTLAYFGVLLAGLSVFYSMVVAPEIGAWRTQRCIDRAQETGLVNWKRACVELGKPLGTDGSCAGLPEDQARLISESAGAAKDRCVEQYKR</sequence>
<keyword evidence="1" id="KW-1133">Transmembrane helix</keyword>
<keyword evidence="1" id="KW-0472">Membrane</keyword>
<accession>A0A1G2PMK3</accession>
<evidence type="ECO:0000313" key="3">
    <source>
        <dbReference type="Proteomes" id="UP000178690"/>
    </source>
</evidence>
<proteinExistence type="predicted"/>
<organism evidence="2 3">
    <name type="scientific">Terrybacteria sp. (strain RIFCSPHIGHO2_01_FULL_58_15)</name>
    <dbReference type="NCBI Taxonomy" id="1802363"/>
    <lineage>
        <taxon>Bacteria</taxon>
        <taxon>Candidatus Terryibacteriota</taxon>
    </lineage>
</organism>
<evidence type="ECO:0000256" key="1">
    <source>
        <dbReference type="SAM" id="Phobius"/>
    </source>
</evidence>